<feature type="domain" description="DAGKc" evidence="9">
    <location>
        <begin position="2"/>
        <end position="132"/>
    </location>
</feature>
<keyword evidence="7" id="KW-0443">Lipid metabolism</keyword>
<dbReference type="InterPro" id="IPR050187">
    <property type="entry name" value="Lipid_Phosphate_FormReg"/>
</dbReference>
<keyword evidence="8" id="KW-1208">Phospholipid metabolism</keyword>
<evidence type="ECO:0000256" key="4">
    <source>
        <dbReference type="ARBA" id="ARBA00022741"/>
    </source>
</evidence>
<comment type="caution">
    <text evidence="10">The sequence shown here is derived from an EMBL/GenBank/DDBJ whole genome shotgun (WGS) entry which is preliminary data.</text>
</comment>
<dbReference type="Pfam" id="PF00781">
    <property type="entry name" value="DAGK_cat"/>
    <property type="match status" value="1"/>
</dbReference>
<dbReference type="PANTHER" id="PTHR12358">
    <property type="entry name" value="SPHINGOSINE KINASE"/>
    <property type="match status" value="1"/>
</dbReference>
<proteinExistence type="inferred from homology"/>
<organism evidence="10 11">
    <name type="scientific">Nocardioides hankookensis</name>
    <dbReference type="NCBI Taxonomy" id="443157"/>
    <lineage>
        <taxon>Bacteria</taxon>
        <taxon>Bacillati</taxon>
        <taxon>Actinomycetota</taxon>
        <taxon>Actinomycetes</taxon>
        <taxon>Propionibacteriales</taxon>
        <taxon>Nocardioidaceae</taxon>
        <taxon>Nocardioides</taxon>
    </lineage>
</organism>
<protein>
    <submittedName>
        <fullName evidence="10">Diacylglycerol/lipid kinase family protein</fullName>
        <ecNumber evidence="10">2.7.1.-</ecNumber>
    </submittedName>
</protein>
<keyword evidence="7" id="KW-0594">Phospholipid biosynthesis</keyword>
<evidence type="ECO:0000313" key="10">
    <source>
        <dbReference type="EMBL" id="MFC6045275.1"/>
    </source>
</evidence>
<dbReference type="GO" id="GO:0016301">
    <property type="term" value="F:kinase activity"/>
    <property type="evidence" value="ECO:0007669"/>
    <property type="project" value="UniProtKB-KW"/>
</dbReference>
<keyword evidence="5 10" id="KW-0418">Kinase</keyword>
<evidence type="ECO:0000256" key="7">
    <source>
        <dbReference type="ARBA" id="ARBA00023209"/>
    </source>
</evidence>
<comment type="similarity">
    <text evidence="2">Belongs to the diacylglycerol/lipid kinase family.</text>
</comment>
<keyword evidence="6" id="KW-0067">ATP-binding</keyword>
<dbReference type="EC" id="2.7.1.-" evidence="10"/>
<reference evidence="11" key="1">
    <citation type="journal article" date="2019" name="Int. J. Syst. Evol. Microbiol.">
        <title>The Global Catalogue of Microorganisms (GCM) 10K type strain sequencing project: providing services to taxonomists for standard genome sequencing and annotation.</title>
        <authorList>
            <consortium name="The Broad Institute Genomics Platform"/>
            <consortium name="The Broad Institute Genome Sequencing Center for Infectious Disease"/>
            <person name="Wu L."/>
            <person name="Ma J."/>
        </authorList>
    </citation>
    <scope>NUCLEOTIDE SEQUENCE [LARGE SCALE GENOMIC DNA]</scope>
    <source>
        <strain evidence="11">CCUG 54522</strain>
    </source>
</reference>
<keyword evidence="11" id="KW-1185">Reference proteome</keyword>
<dbReference type="InterPro" id="IPR045540">
    <property type="entry name" value="YegS/DAGK_C"/>
</dbReference>
<evidence type="ECO:0000256" key="3">
    <source>
        <dbReference type="ARBA" id="ARBA00022679"/>
    </source>
</evidence>
<dbReference type="PROSITE" id="PS50146">
    <property type="entry name" value="DAGK"/>
    <property type="match status" value="1"/>
</dbReference>
<evidence type="ECO:0000256" key="1">
    <source>
        <dbReference type="ARBA" id="ARBA00001946"/>
    </source>
</evidence>
<sequence>MTQDSKIIVVVNPTKVDLDDVRDSLAEAARAAGVPEPRFVETTEDDPGFGQTRSAVEEGADLVCALGGDGTVRAVAQELVGTDVPLGLLPGGTGNLLARNVGGGVDAMEDAARTAFTGRDQRIDVGWLVLDPTSDQLEGIPSAADNVHCFTVMAGVGFDAQMMADAPEGVKDKVGWAAYVASGGQHLTDPPFSVDLVVDGEPTGAQKARTVVVGNCGELTGGMVLLPDALFDDGRLDVATVSPESLTQWIGVAARVLANRDDGPALERSAGVDVTLAVDPPQLCEVDGDVLTEASTIRFVLQPSSLVVRVAADG</sequence>
<dbReference type="InterPro" id="IPR017438">
    <property type="entry name" value="ATP-NAD_kinase_N"/>
</dbReference>
<dbReference type="SUPFAM" id="SSF111331">
    <property type="entry name" value="NAD kinase/diacylglycerol kinase-like"/>
    <property type="match status" value="1"/>
</dbReference>
<dbReference type="EMBL" id="JBHSRJ010000009">
    <property type="protein sequence ID" value="MFC6045275.1"/>
    <property type="molecule type" value="Genomic_DNA"/>
</dbReference>
<dbReference type="Gene3D" id="3.40.50.10330">
    <property type="entry name" value="Probable inorganic polyphosphate/atp-NAD kinase, domain 1"/>
    <property type="match status" value="1"/>
</dbReference>
<keyword evidence="7" id="KW-0444">Lipid biosynthesis</keyword>
<keyword evidence="3 10" id="KW-0808">Transferase</keyword>
<dbReference type="SMART" id="SM00046">
    <property type="entry name" value="DAGKc"/>
    <property type="match status" value="1"/>
</dbReference>
<name>A0ABW1LMV9_9ACTN</name>
<evidence type="ECO:0000259" key="9">
    <source>
        <dbReference type="PROSITE" id="PS50146"/>
    </source>
</evidence>
<gene>
    <name evidence="10" type="ORF">ACFPYL_19470</name>
</gene>
<dbReference type="Proteomes" id="UP001596135">
    <property type="component" value="Unassembled WGS sequence"/>
</dbReference>
<comment type="cofactor">
    <cofactor evidence="1">
        <name>Mg(2+)</name>
        <dbReference type="ChEBI" id="CHEBI:18420"/>
    </cofactor>
</comment>
<evidence type="ECO:0000256" key="5">
    <source>
        <dbReference type="ARBA" id="ARBA00022777"/>
    </source>
</evidence>
<dbReference type="Pfam" id="PF19279">
    <property type="entry name" value="YegS_C"/>
    <property type="match status" value="1"/>
</dbReference>
<evidence type="ECO:0000256" key="2">
    <source>
        <dbReference type="ARBA" id="ARBA00005983"/>
    </source>
</evidence>
<dbReference type="InterPro" id="IPR016064">
    <property type="entry name" value="NAD/diacylglycerol_kinase_sf"/>
</dbReference>
<evidence type="ECO:0000256" key="8">
    <source>
        <dbReference type="ARBA" id="ARBA00023264"/>
    </source>
</evidence>
<accession>A0ABW1LMV9</accession>
<dbReference type="Gene3D" id="2.60.200.40">
    <property type="match status" value="1"/>
</dbReference>
<dbReference type="RefSeq" id="WP_379158191.1">
    <property type="nucleotide sequence ID" value="NZ_JBHSRJ010000009.1"/>
</dbReference>
<keyword evidence="4" id="KW-0547">Nucleotide-binding</keyword>
<evidence type="ECO:0000313" key="11">
    <source>
        <dbReference type="Proteomes" id="UP001596135"/>
    </source>
</evidence>
<dbReference type="InterPro" id="IPR001206">
    <property type="entry name" value="Diacylglycerol_kinase_cat_dom"/>
</dbReference>
<evidence type="ECO:0000256" key="6">
    <source>
        <dbReference type="ARBA" id="ARBA00022840"/>
    </source>
</evidence>
<dbReference type="PANTHER" id="PTHR12358:SF54">
    <property type="entry name" value="SPHINGOSINE KINASE RELATED PROTEIN"/>
    <property type="match status" value="1"/>
</dbReference>